<dbReference type="STRING" id="1042163.BRLA_c026190"/>
<dbReference type="AlphaFoldDB" id="A0A075R6X6"/>
<accession>A0A075R6X6</accession>
<dbReference type="EMBL" id="CP007806">
    <property type="protein sequence ID" value="AIG26938.1"/>
    <property type="molecule type" value="Genomic_DNA"/>
</dbReference>
<evidence type="ECO:0000313" key="3">
    <source>
        <dbReference type="Proteomes" id="UP000005850"/>
    </source>
</evidence>
<evidence type="ECO:0000313" key="2">
    <source>
        <dbReference type="EMBL" id="AIG26938.1"/>
    </source>
</evidence>
<dbReference type="Proteomes" id="UP000005850">
    <property type="component" value="Chromosome"/>
</dbReference>
<protein>
    <submittedName>
        <fullName evidence="2">Uncharacterized protein</fullName>
    </submittedName>
</protein>
<feature type="transmembrane region" description="Helical" evidence="1">
    <location>
        <begin position="51"/>
        <end position="68"/>
    </location>
</feature>
<reference evidence="2 3" key="1">
    <citation type="journal article" date="2011" name="J. Bacteriol.">
        <title>Genome sequence of Brevibacillus laterosporus LMG 15441, a pathogen of invertebrates.</title>
        <authorList>
            <person name="Djukic M."/>
            <person name="Poehlein A."/>
            <person name="Thurmer A."/>
            <person name="Daniel R."/>
        </authorList>
    </citation>
    <scope>NUCLEOTIDE SEQUENCE [LARGE SCALE GENOMIC DNA]</scope>
    <source>
        <strain evidence="2 3">LMG 15441</strain>
    </source>
</reference>
<evidence type="ECO:0000256" key="1">
    <source>
        <dbReference type="SAM" id="Phobius"/>
    </source>
</evidence>
<keyword evidence="1" id="KW-1133">Transmembrane helix</keyword>
<dbReference type="KEGG" id="blr:BRLA_c026190"/>
<organism evidence="2 3">
    <name type="scientific">Brevibacillus laterosporus LMG 15441</name>
    <dbReference type="NCBI Taxonomy" id="1042163"/>
    <lineage>
        <taxon>Bacteria</taxon>
        <taxon>Bacillati</taxon>
        <taxon>Bacillota</taxon>
        <taxon>Bacilli</taxon>
        <taxon>Bacillales</taxon>
        <taxon>Paenibacillaceae</taxon>
        <taxon>Brevibacillus</taxon>
    </lineage>
</organism>
<keyword evidence="1" id="KW-0812">Transmembrane</keyword>
<keyword evidence="3" id="KW-1185">Reference proteome</keyword>
<gene>
    <name evidence="2" type="ORF">BRLA_c026190</name>
</gene>
<dbReference type="HOGENOM" id="CLU_697696_0_0_9"/>
<dbReference type="RefSeq" id="WP_003336243.1">
    <property type="nucleotide sequence ID" value="NZ_CP007806.1"/>
</dbReference>
<proteinExistence type="predicted"/>
<sequence length="395" mass="45316">MNLSHEQKKLYDQLQNMPRYALDRQKSQEIQKMIGRKVQQRRAMNRMGHRIKWGATCVAILCICFMLYKNNTLMLPALQSTGSINLNASQETSGKMKLISPLDAMSAPARVTFRKFLTVFPELQLYSKVEIEEKIDFAEKHIYDVTLEKGENKIASMEIDKITGQLKSFNRIKQESDSQTALSVSEAQKKATLWLKRIDEKITQDYTASHVESAAQIGGIEGKKPTNVILSSIVQFKPVNLPETSSYDTYFVTLDAQGELLQIAFKRTAARSEEVEHKIQTAWNETREAFALNQPNWVTIGYFEMRGLLHQPPKSLGNPIEAAYLLEIAEGELIKHRIRGDIIPLLLVHPTQKRGYLIWKRENGNKAAIELNWVKDKWVSKFIEKQPEDQQKTKH</sequence>
<name>A0A075R6X6_BRELA</name>
<keyword evidence="1" id="KW-0472">Membrane</keyword>